<comment type="caution">
    <text evidence="2">The sequence shown here is derived from an EMBL/GenBank/DDBJ whole genome shotgun (WGS) entry which is preliminary data.</text>
</comment>
<organism evidence="2 3">
    <name type="scientific">Coccomyxa viridis</name>
    <dbReference type="NCBI Taxonomy" id="1274662"/>
    <lineage>
        <taxon>Eukaryota</taxon>
        <taxon>Viridiplantae</taxon>
        <taxon>Chlorophyta</taxon>
        <taxon>core chlorophytes</taxon>
        <taxon>Trebouxiophyceae</taxon>
        <taxon>Trebouxiophyceae incertae sedis</taxon>
        <taxon>Coccomyxaceae</taxon>
        <taxon>Coccomyxa</taxon>
    </lineage>
</organism>
<gene>
    <name evidence="2" type="primary">g6292</name>
    <name evidence="2" type="ORF">VP750_LOCUS5391</name>
</gene>
<evidence type="ECO:0000313" key="2">
    <source>
        <dbReference type="EMBL" id="CAL5223732.1"/>
    </source>
</evidence>
<accession>A0ABP1G027</accession>
<evidence type="ECO:0000256" key="1">
    <source>
        <dbReference type="SAM" id="MobiDB-lite"/>
    </source>
</evidence>
<feature type="compositionally biased region" description="Basic and acidic residues" evidence="1">
    <location>
        <begin position="190"/>
        <end position="221"/>
    </location>
</feature>
<proteinExistence type="predicted"/>
<dbReference type="Proteomes" id="UP001497392">
    <property type="component" value="Unassembled WGS sequence"/>
</dbReference>
<name>A0ABP1G027_9CHLO</name>
<feature type="region of interest" description="Disordered" evidence="1">
    <location>
        <begin position="186"/>
        <end position="245"/>
    </location>
</feature>
<protein>
    <submittedName>
        <fullName evidence="2">G6292 protein</fullName>
    </submittedName>
</protein>
<feature type="region of interest" description="Disordered" evidence="1">
    <location>
        <begin position="1"/>
        <end position="26"/>
    </location>
</feature>
<sequence>MGDDAKRGQEELEKKAKEANEQAEEKKEEVKGKLSLIADLAKQSYNFGLYLTCLSLWNATFELPFGIARAGAAATRTIVDAGDSKGAAKATAAMVKLGLLNLVRDIVVVLSQHDRSDVVSQITIGLLGEGEFNVVTQINNALITAGYTKEATAVGAVMGKQVTKGFFAGLKEAGANLLPSIWGDDSSTDDSAHAKKGDHAHSKKADRVQDSSHSQESDHGLGDMGIDSDSSVLPKDGTHSLLGAT</sequence>
<keyword evidence="3" id="KW-1185">Reference proteome</keyword>
<reference evidence="2 3" key="1">
    <citation type="submission" date="2024-06" db="EMBL/GenBank/DDBJ databases">
        <authorList>
            <person name="Kraege A."/>
            <person name="Thomma B."/>
        </authorList>
    </citation>
    <scope>NUCLEOTIDE SEQUENCE [LARGE SCALE GENOMIC DNA]</scope>
</reference>
<evidence type="ECO:0000313" key="3">
    <source>
        <dbReference type="Proteomes" id="UP001497392"/>
    </source>
</evidence>
<dbReference type="EMBL" id="CAXHTA020000009">
    <property type="protein sequence ID" value="CAL5223732.1"/>
    <property type="molecule type" value="Genomic_DNA"/>
</dbReference>